<dbReference type="KEGG" id="dwi:26529895"/>
<gene>
    <name evidence="2" type="primary">Dwil\GK27893</name>
    <name evidence="2" type="ORF">Dwil_GK27893</name>
</gene>
<evidence type="ECO:0000313" key="3">
    <source>
        <dbReference type="Proteomes" id="UP000007798"/>
    </source>
</evidence>
<dbReference type="Proteomes" id="UP000007798">
    <property type="component" value="Unassembled WGS sequence"/>
</dbReference>
<sequence length="216" mass="24752">MARIISHLIDHLLASVHHLLLVFALLELSLLLCEVQPTIKLENTSLFYQRPTAQLSYSWTPLDLAYTLLYSGFAMIGFLYGYGLVHLRLNTSGIVSHLLMRLCVASMAIWQRSSLLMILPWSLKGFYGICQNICQLYEYMSNEAYYNARQFNMALSLCIIYGMALLSLTSVCFLIALRLHQKLMTGRQIDRYNQGIYSYARSINLLLGFQMIDLTL</sequence>
<protein>
    <submittedName>
        <fullName evidence="2">Uncharacterized protein</fullName>
    </submittedName>
</protein>
<feature type="transmembrane region" description="Helical" evidence="1">
    <location>
        <begin position="12"/>
        <end position="32"/>
    </location>
</feature>
<evidence type="ECO:0000313" key="2">
    <source>
        <dbReference type="EMBL" id="KRF98364.1"/>
    </source>
</evidence>
<organism evidence="2 3">
    <name type="scientific">Drosophila willistoni</name>
    <name type="common">Fruit fly</name>
    <dbReference type="NCBI Taxonomy" id="7260"/>
    <lineage>
        <taxon>Eukaryota</taxon>
        <taxon>Metazoa</taxon>
        <taxon>Ecdysozoa</taxon>
        <taxon>Arthropoda</taxon>
        <taxon>Hexapoda</taxon>
        <taxon>Insecta</taxon>
        <taxon>Pterygota</taxon>
        <taxon>Neoptera</taxon>
        <taxon>Endopterygota</taxon>
        <taxon>Diptera</taxon>
        <taxon>Brachycera</taxon>
        <taxon>Muscomorpha</taxon>
        <taxon>Ephydroidea</taxon>
        <taxon>Drosophilidae</taxon>
        <taxon>Drosophila</taxon>
        <taxon>Sophophora</taxon>
    </lineage>
</organism>
<reference evidence="2 3" key="1">
    <citation type="journal article" date="2007" name="Nature">
        <title>Evolution of genes and genomes on the Drosophila phylogeny.</title>
        <authorList>
            <consortium name="Drosophila 12 Genomes Consortium"/>
            <person name="Clark A.G."/>
            <person name="Eisen M.B."/>
            <person name="Smith D.R."/>
            <person name="Bergman C.M."/>
            <person name="Oliver B."/>
            <person name="Markow T.A."/>
            <person name="Kaufman T.C."/>
            <person name="Kellis M."/>
            <person name="Gelbart W."/>
            <person name="Iyer V.N."/>
            <person name="Pollard D.A."/>
            <person name="Sackton T.B."/>
            <person name="Larracuente A.M."/>
            <person name="Singh N.D."/>
            <person name="Abad J.P."/>
            <person name="Abt D.N."/>
            <person name="Adryan B."/>
            <person name="Aguade M."/>
            <person name="Akashi H."/>
            <person name="Anderson W.W."/>
            <person name="Aquadro C.F."/>
            <person name="Ardell D.H."/>
            <person name="Arguello R."/>
            <person name="Artieri C.G."/>
            <person name="Barbash D.A."/>
            <person name="Barker D."/>
            <person name="Barsanti P."/>
            <person name="Batterham P."/>
            <person name="Batzoglou S."/>
            <person name="Begun D."/>
            <person name="Bhutkar A."/>
            <person name="Blanco E."/>
            <person name="Bosak S.A."/>
            <person name="Bradley R.K."/>
            <person name="Brand A.D."/>
            <person name="Brent M.R."/>
            <person name="Brooks A.N."/>
            <person name="Brown R.H."/>
            <person name="Butlin R.K."/>
            <person name="Caggese C."/>
            <person name="Calvi B.R."/>
            <person name="Bernardo de Carvalho A."/>
            <person name="Caspi A."/>
            <person name="Castrezana S."/>
            <person name="Celniker S.E."/>
            <person name="Chang J.L."/>
            <person name="Chapple C."/>
            <person name="Chatterji S."/>
            <person name="Chinwalla A."/>
            <person name="Civetta A."/>
            <person name="Clifton S.W."/>
            <person name="Comeron J.M."/>
            <person name="Costello J.C."/>
            <person name="Coyne J.A."/>
            <person name="Daub J."/>
            <person name="David R.G."/>
            <person name="Delcher A.L."/>
            <person name="Delehaunty K."/>
            <person name="Do C.B."/>
            <person name="Ebling H."/>
            <person name="Edwards K."/>
            <person name="Eickbush T."/>
            <person name="Evans J.D."/>
            <person name="Filipski A."/>
            <person name="Findeiss S."/>
            <person name="Freyhult E."/>
            <person name="Fulton L."/>
            <person name="Fulton R."/>
            <person name="Garcia A.C."/>
            <person name="Gardiner A."/>
            <person name="Garfield D.A."/>
            <person name="Garvin B.E."/>
            <person name="Gibson G."/>
            <person name="Gilbert D."/>
            <person name="Gnerre S."/>
            <person name="Godfrey J."/>
            <person name="Good R."/>
            <person name="Gotea V."/>
            <person name="Gravely B."/>
            <person name="Greenberg A.J."/>
            <person name="Griffiths-Jones S."/>
            <person name="Gross S."/>
            <person name="Guigo R."/>
            <person name="Gustafson E.A."/>
            <person name="Haerty W."/>
            <person name="Hahn M.W."/>
            <person name="Halligan D.L."/>
            <person name="Halpern A.L."/>
            <person name="Halter G.M."/>
            <person name="Han M.V."/>
            <person name="Heger A."/>
            <person name="Hillier L."/>
            <person name="Hinrichs A.S."/>
            <person name="Holmes I."/>
            <person name="Hoskins R.A."/>
            <person name="Hubisz M.J."/>
            <person name="Hultmark D."/>
            <person name="Huntley M.A."/>
            <person name="Jaffe D.B."/>
            <person name="Jagadeeshan S."/>
            <person name="Jeck W.R."/>
            <person name="Johnson J."/>
            <person name="Jones C.D."/>
            <person name="Jordan W.C."/>
            <person name="Karpen G.H."/>
            <person name="Kataoka E."/>
            <person name="Keightley P.D."/>
            <person name="Kheradpour P."/>
            <person name="Kirkness E.F."/>
            <person name="Koerich L.B."/>
            <person name="Kristiansen K."/>
            <person name="Kudrna D."/>
            <person name="Kulathinal R.J."/>
            <person name="Kumar S."/>
            <person name="Kwok R."/>
            <person name="Lander E."/>
            <person name="Langley C.H."/>
            <person name="Lapoint R."/>
            <person name="Lazzaro B.P."/>
            <person name="Lee S.J."/>
            <person name="Levesque L."/>
            <person name="Li R."/>
            <person name="Lin C.F."/>
            <person name="Lin M.F."/>
            <person name="Lindblad-Toh K."/>
            <person name="Llopart A."/>
            <person name="Long M."/>
            <person name="Low L."/>
            <person name="Lozovsky E."/>
            <person name="Lu J."/>
            <person name="Luo M."/>
            <person name="Machado C.A."/>
            <person name="Makalowski W."/>
            <person name="Marzo M."/>
            <person name="Matsuda M."/>
            <person name="Matzkin L."/>
            <person name="McAllister B."/>
            <person name="McBride C.S."/>
            <person name="McKernan B."/>
            <person name="McKernan K."/>
            <person name="Mendez-Lago M."/>
            <person name="Minx P."/>
            <person name="Mollenhauer M.U."/>
            <person name="Montooth K."/>
            <person name="Mount S.M."/>
            <person name="Mu X."/>
            <person name="Myers E."/>
            <person name="Negre B."/>
            <person name="Newfeld S."/>
            <person name="Nielsen R."/>
            <person name="Noor M.A."/>
            <person name="O'Grady P."/>
            <person name="Pachter L."/>
            <person name="Papaceit M."/>
            <person name="Parisi M.J."/>
            <person name="Parisi M."/>
            <person name="Parts L."/>
            <person name="Pedersen J.S."/>
            <person name="Pesole G."/>
            <person name="Phillippy A.M."/>
            <person name="Ponting C.P."/>
            <person name="Pop M."/>
            <person name="Porcelli D."/>
            <person name="Powell J.R."/>
            <person name="Prohaska S."/>
            <person name="Pruitt K."/>
            <person name="Puig M."/>
            <person name="Quesneville H."/>
            <person name="Ram K.R."/>
            <person name="Rand D."/>
            <person name="Rasmussen M.D."/>
            <person name="Reed L.K."/>
            <person name="Reenan R."/>
            <person name="Reily A."/>
            <person name="Remington K.A."/>
            <person name="Rieger T.T."/>
            <person name="Ritchie M.G."/>
            <person name="Robin C."/>
            <person name="Rogers Y.H."/>
            <person name="Rohde C."/>
            <person name="Rozas J."/>
            <person name="Rubenfield M.J."/>
            <person name="Ruiz A."/>
            <person name="Russo S."/>
            <person name="Salzberg S.L."/>
            <person name="Sanchez-Gracia A."/>
            <person name="Saranga D.J."/>
            <person name="Sato H."/>
            <person name="Schaeffer S.W."/>
            <person name="Schatz M.C."/>
            <person name="Schlenke T."/>
            <person name="Schwartz R."/>
            <person name="Segarra C."/>
            <person name="Singh R.S."/>
            <person name="Sirot L."/>
            <person name="Sirota M."/>
            <person name="Sisneros N.B."/>
            <person name="Smith C.D."/>
            <person name="Smith T.F."/>
            <person name="Spieth J."/>
            <person name="Stage D.E."/>
            <person name="Stark A."/>
            <person name="Stephan W."/>
            <person name="Strausberg R.L."/>
            <person name="Strempel S."/>
            <person name="Sturgill D."/>
            <person name="Sutton G."/>
            <person name="Sutton G.G."/>
            <person name="Tao W."/>
            <person name="Teichmann S."/>
            <person name="Tobari Y.N."/>
            <person name="Tomimura Y."/>
            <person name="Tsolas J.M."/>
            <person name="Valente V.L."/>
            <person name="Venter E."/>
            <person name="Venter J.C."/>
            <person name="Vicario S."/>
            <person name="Vieira F.G."/>
            <person name="Vilella A.J."/>
            <person name="Villasante A."/>
            <person name="Walenz B."/>
            <person name="Wang J."/>
            <person name="Wasserman M."/>
            <person name="Watts T."/>
            <person name="Wilson D."/>
            <person name="Wilson R.K."/>
            <person name="Wing R.A."/>
            <person name="Wolfner M.F."/>
            <person name="Wong A."/>
            <person name="Wong G.K."/>
            <person name="Wu C.I."/>
            <person name="Wu G."/>
            <person name="Yamamoto D."/>
            <person name="Yang H.P."/>
            <person name="Yang S.P."/>
            <person name="Yorke J.A."/>
            <person name="Yoshida K."/>
            <person name="Zdobnov E."/>
            <person name="Zhang P."/>
            <person name="Zhang Y."/>
            <person name="Zimin A.V."/>
            <person name="Baldwin J."/>
            <person name="Abdouelleil A."/>
            <person name="Abdulkadir J."/>
            <person name="Abebe A."/>
            <person name="Abera B."/>
            <person name="Abreu J."/>
            <person name="Acer S.C."/>
            <person name="Aftuck L."/>
            <person name="Alexander A."/>
            <person name="An P."/>
            <person name="Anderson E."/>
            <person name="Anderson S."/>
            <person name="Arachi H."/>
            <person name="Azer M."/>
            <person name="Bachantsang P."/>
            <person name="Barry A."/>
            <person name="Bayul T."/>
            <person name="Berlin A."/>
            <person name="Bessette D."/>
            <person name="Bloom T."/>
            <person name="Blye J."/>
            <person name="Boguslavskiy L."/>
            <person name="Bonnet C."/>
            <person name="Boukhgalter B."/>
            <person name="Bourzgui I."/>
            <person name="Brown A."/>
            <person name="Cahill P."/>
            <person name="Channer S."/>
            <person name="Cheshatsang Y."/>
            <person name="Chuda L."/>
            <person name="Citroen M."/>
            <person name="Collymore A."/>
            <person name="Cooke P."/>
            <person name="Costello M."/>
            <person name="D'Aco K."/>
            <person name="Daza R."/>
            <person name="De Haan G."/>
            <person name="DeGray S."/>
            <person name="DeMaso C."/>
            <person name="Dhargay N."/>
            <person name="Dooley K."/>
            <person name="Dooley E."/>
            <person name="Doricent M."/>
            <person name="Dorje P."/>
            <person name="Dorjee K."/>
            <person name="Dupes A."/>
            <person name="Elong R."/>
            <person name="Falk J."/>
            <person name="Farina A."/>
            <person name="Faro S."/>
            <person name="Ferguson D."/>
            <person name="Fisher S."/>
            <person name="Foley C.D."/>
            <person name="Franke A."/>
            <person name="Friedrich D."/>
            <person name="Gadbois L."/>
            <person name="Gearin G."/>
            <person name="Gearin C.R."/>
            <person name="Giannoukos G."/>
            <person name="Goode T."/>
            <person name="Graham J."/>
            <person name="Grandbois E."/>
            <person name="Grewal S."/>
            <person name="Gyaltsen K."/>
            <person name="Hafez N."/>
            <person name="Hagos B."/>
            <person name="Hall J."/>
            <person name="Henson C."/>
            <person name="Hollinger A."/>
            <person name="Honan T."/>
            <person name="Huard M.D."/>
            <person name="Hughes L."/>
            <person name="Hurhula B."/>
            <person name="Husby M.E."/>
            <person name="Kamat A."/>
            <person name="Kanga B."/>
            <person name="Kashin S."/>
            <person name="Khazanovich D."/>
            <person name="Kisner P."/>
            <person name="Lance K."/>
            <person name="Lara M."/>
            <person name="Lee W."/>
            <person name="Lennon N."/>
            <person name="Letendre F."/>
            <person name="LeVine R."/>
            <person name="Lipovsky A."/>
            <person name="Liu X."/>
            <person name="Liu J."/>
            <person name="Liu S."/>
            <person name="Lokyitsang T."/>
            <person name="Lokyitsang Y."/>
            <person name="Lubonja R."/>
            <person name="Lui A."/>
            <person name="MacDonald P."/>
            <person name="Magnisalis V."/>
            <person name="Maru K."/>
            <person name="Matthews C."/>
            <person name="McCusker W."/>
            <person name="McDonough S."/>
            <person name="Mehta T."/>
            <person name="Meldrim J."/>
            <person name="Meneus L."/>
            <person name="Mihai O."/>
            <person name="Mihalev A."/>
            <person name="Mihova T."/>
            <person name="Mittelman R."/>
            <person name="Mlenga V."/>
            <person name="Montmayeur A."/>
            <person name="Mulrain L."/>
            <person name="Navidi A."/>
            <person name="Naylor J."/>
            <person name="Negash T."/>
            <person name="Nguyen T."/>
            <person name="Nguyen N."/>
            <person name="Nicol R."/>
            <person name="Norbu C."/>
            <person name="Norbu N."/>
            <person name="Novod N."/>
            <person name="O'Neill B."/>
            <person name="Osman S."/>
            <person name="Markiewicz E."/>
            <person name="Oyono O.L."/>
            <person name="Patti C."/>
            <person name="Phunkhang P."/>
            <person name="Pierre F."/>
            <person name="Priest M."/>
            <person name="Raghuraman S."/>
            <person name="Rege F."/>
            <person name="Reyes R."/>
            <person name="Rise C."/>
            <person name="Rogov P."/>
            <person name="Ross K."/>
            <person name="Ryan E."/>
            <person name="Settipalli S."/>
            <person name="Shea T."/>
            <person name="Sherpa N."/>
            <person name="Shi L."/>
            <person name="Shih D."/>
            <person name="Sparrow T."/>
            <person name="Spaulding J."/>
            <person name="Stalker J."/>
            <person name="Stange-Thomann N."/>
            <person name="Stavropoulos S."/>
            <person name="Stone C."/>
            <person name="Strader C."/>
            <person name="Tesfaye S."/>
            <person name="Thomson T."/>
            <person name="Thoulutsang Y."/>
            <person name="Thoulutsang D."/>
            <person name="Topham K."/>
            <person name="Topping I."/>
            <person name="Tsamla T."/>
            <person name="Vassiliev H."/>
            <person name="Vo A."/>
            <person name="Wangchuk T."/>
            <person name="Wangdi T."/>
            <person name="Weiand M."/>
            <person name="Wilkinson J."/>
            <person name="Wilson A."/>
            <person name="Yadav S."/>
            <person name="Young G."/>
            <person name="Yu Q."/>
            <person name="Zembek L."/>
            <person name="Zhong D."/>
            <person name="Zimmer A."/>
            <person name="Zwirko Z."/>
            <person name="Jaffe D.B."/>
            <person name="Alvarez P."/>
            <person name="Brockman W."/>
            <person name="Butler J."/>
            <person name="Chin C."/>
            <person name="Gnerre S."/>
            <person name="Grabherr M."/>
            <person name="Kleber M."/>
            <person name="Mauceli E."/>
            <person name="MacCallum I."/>
        </authorList>
    </citation>
    <scope>NUCLEOTIDE SEQUENCE [LARGE SCALE GENOMIC DNA]</scope>
    <source>
        <strain evidence="3">Tucson 14030-0811.24</strain>
    </source>
</reference>
<keyword evidence="1" id="KW-1133">Transmembrane helix</keyword>
<dbReference type="InParanoid" id="A0A0Q9X2B7"/>
<dbReference type="STRING" id="7260.A0A0Q9X2B7"/>
<keyword evidence="1" id="KW-0472">Membrane</keyword>
<feature type="transmembrane region" description="Helical" evidence="1">
    <location>
        <begin position="153"/>
        <end position="177"/>
    </location>
</feature>
<accession>A0A0Q9X2B7</accession>
<dbReference type="OrthoDB" id="7865997at2759"/>
<keyword evidence="3" id="KW-1185">Reference proteome</keyword>
<name>A0A0Q9X2B7_DROWI</name>
<proteinExistence type="predicted"/>
<evidence type="ECO:0000256" key="1">
    <source>
        <dbReference type="SAM" id="Phobius"/>
    </source>
</evidence>
<keyword evidence="1" id="KW-0812">Transmembrane</keyword>
<feature type="transmembrane region" description="Helical" evidence="1">
    <location>
        <begin position="64"/>
        <end position="87"/>
    </location>
</feature>
<dbReference type="EMBL" id="CH963857">
    <property type="protein sequence ID" value="KRF98364.1"/>
    <property type="molecule type" value="Genomic_DNA"/>
</dbReference>
<dbReference type="AlphaFoldDB" id="A0A0Q9X2B7"/>